<name>A0ABV7M059_9GAMM</name>
<evidence type="ECO:0000256" key="1">
    <source>
        <dbReference type="SAM" id="SignalP"/>
    </source>
</evidence>
<dbReference type="Proteomes" id="UP001595640">
    <property type="component" value="Unassembled WGS sequence"/>
</dbReference>
<gene>
    <name evidence="2" type="ORF">ACFOEI_08185</name>
</gene>
<sequence length="113" mass="12167">MKGIRATLIMVLLAFLSSCSNGQTPPIPTTHVVAGHGETMQEAHHHAVRKAQAHCDEALPRVIERMDHAKEPTFASQPAPDIPPADEVTDLAATTHEGESPAVRLGFQCFPEP</sequence>
<accession>A0ABV7M059</accession>
<evidence type="ECO:0000313" key="2">
    <source>
        <dbReference type="EMBL" id="MFC3292049.1"/>
    </source>
</evidence>
<feature type="signal peptide" evidence="1">
    <location>
        <begin position="1"/>
        <end position="22"/>
    </location>
</feature>
<evidence type="ECO:0008006" key="4">
    <source>
        <dbReference type="Google" id="ProtNLM"/>
    </source>
</evidence>
<comment type="caution">
    <text evidence="2">The sequence shown here is derived from an EMBL/GenBank/DDBJ whole genome shotgun (WGS) entry which is preliminary data.</text>
</comment>
<keyword evidence="3" id="KW-1185">Reference proteome</keyword>
<keyword evidence="1" id="KW-0732">Signal</keyword>
<reference evidence="3" key="1">
    <citation type="journal article" date="2019" name="Int. J. Syst. Evol. Microbiol.">
        <title>The Global Catalogue of Microorganisms (GCM) 10K type strain sequencing project: providing services to taxonomists for standard genome sequencing and annotation.</title>
        <authorList>
            <consortium name="The Broad Institute Genomics Platform"/>
            <consortium name="The Broad Institute Genome Sequencing Center for Infectious Disease"/>
            <person name="Wu L."/>
            <person name="Ma J."/>
        </authorList>
    </citation>
    <scope>NUCLEOTIDE SEQUENCE [LARGE SCALE GENOMIC DNA]</scope>
    <source>
        <strain evidence="3">KCTC 12847</strain>
    </source>
</reference>
<organism evidence="2 3">
    <name type="scientific">Modicisalibacter luteus</name>
    <dbReference type="NCBI Taxonomy" id="453962"/>
    <lineage>
        <taxon>Bacteria</taxon>
        <taxon>Pseudomonadati</taxon>
        <taxon>Pseudomonadota</taxon>
        <taxon>Gammaproteobacteria</taxon>
        <taxon>Oceanospirillales</taxon>
        <taxon>Halomonadaceae</taxon>
        <taxon>Modicisalibacter</taxon>
    </lineage>
</organism>
<dbReference type="PROSITE" id="PS51257">
    <property type="entry name" value="PROKAR_LIPOPROTEIN"/>
    <property type="match status" value="1"/>
</dbReference>
<evidence type="ECO:0000313" key="3">
    <source>
        <dbReference type="Proteomes" id="UP001595640"/>
    </source>
</evidence>
<dbReference type="RefSeq" id="WP_156817341.1">
    <property type="nucleotide sequence ID" value="NZ_BMXD01000003.1"/>
</dbReference>
<dbReference type="EMBL" id="JBHRUH010000012">
    <property type="protein sequence ID" value="MFC3292049.1"/>
    <property type="molecule type" value="Genomic_DNA"/>
</dbReference>
<protein>
    <recommendedName>
        <fullName evidence="4">Lipoprotein</fullName>
    </recommendedName>
</protein>
<feature type="chain" id="PRO_5045180129" description="Lipoprotein" evidence="1">
    <location>
        <begin position="23"/>
        <end position="113"/>
    </location>
</feature>
<proteinExistence type="predicted"/>